<dbReference type="SUPFAM" id="SSF88946">
    <property type="entry name" value="Sigma2 domain of RNA polymerase sigma factors"/>
    <property type="match status" value="1"/>
</dbReference>
<protein>
    <recommendedName>
        <fullName evidence="3">RNA polymerase sigma-70 region 2 domain-containing protein</fullName>
    </recommendedName>
</protein>
<keyword evidence="2" id="KW-1185">Reference proteome</keyword>
<organism evidence="1 2">
    <name type="scientific">Paenibacillus oleatilyticus</name>
    <dbReference type="NCBI Taxonomy" id="2594886"/>
    <lineage>
        <taxon>Bacteria</taxon>
        <taxon>Bacillati</taxon>
        <taxon>Bacillota</taxon>
        <taxon>Bacilli</taxon>
        <taxon>Bacillales</taxon>
        <taxon>Paenibacillaceae</taxon>
        <taxon>Paenibacillus</taxon>
    </lineage>
</organism>
<dbReference type="Gene3D" id="1.10.1740.10">
    <property type="match status" value="1"/>
</dbReference>
<evidence type="ECO:0008006" key="3">
    <source>
        <dbReference type="Google" id="ProtNLM"/>
    </source>
</evidence>
<comment type="caution">
    <text evidence="1">The sequence shown here is derived from an EMBL/GenBank/DDBJ whole genome shotgun (WGS) entry which is preliminary data.</text>
</comment>
<dbReference type="InterPro" id="IPR013325">
    <property type="entry name" value="RNA_pol_sigma_r2"/>
</dbReference>
<dbReference type="EMBL" id="JBHDLN010000008">
    <property type="protein sequence ID" value="MFB0843945.1"/>
    <property type="molecule type" value="Genomic_DNA"/>
</dbReference>
<evidence type="ECO:0000313" key="1">
    <source>
        <dbReference type="EMBL" id="MFB0843945.1"/>
    </source>
</evidence>
<evidence type="ECO:0000313" key="2">
    <source>
        <dbReference type="Proteomes" id="UP001575622"/>
    </source>
</evidence>
<dbReference type="RefSeq" id="WP_373953323.1">
    <property type="nucleotide sequence ID" value="NZ_JBHDLN010000008.1"/>
</dbReference>
<reference evidence="1 2" key="1">
    <citation type="submission" date="2024-09" db="EMBL/GenBank/DDBJ databases">
        <authorList>
            <person name="Makale K.P.P."/>
            <person name="Makhzoum A."/>
            <person name="Rantong G."/>
            <person name="Rahube T.O."/>
        </authorList>
    </citation>
    <scope>NUCLEOTIDE SEQUENCE [LARGE SCALE GENOMIC DNA]</scope>
    <source>
        <strain evidence="1 2">KM_D13</strain>
    </source>
</reference>
<proteinExistence type="predicted"/>
<dbReference type="Proteomes" id="UP001575622">
    <property type="component" value="Unassembled WGS sequence"/>
</dbReference>
<sequence length="131" mass="15257">MEERDIRQESERELIHRIVAGSKQEFCFLVDRYKQKIYGLLRGMGASPMDAQDLTERLTLTRNVVNKRYVNVDWSVEMDGSPENHNKEGLVGSIQQFGDLNLHVGRNEEAKGQRRKLSFLLGIRLHSMWKL</sequence>
<name>A0ABV4V1J1_9BACL</name>
<accession>A0ABV4V1J1</accession>
<gene>
    <name evidence="1" type="ORF">ACEU3E_17315</name>
</gene>